<dbReference type="SMART" id="SM00430">
    <property type="entry name" value="HOLI"/>
    <property type="match status" value="1"/>
</dbReference>
<evidence type="ECO:0000256" key="2">
    <source>
        <dbReference type="ARBA" id="ARBA00023163"/>
    </source>
</evidence>
<evidence type="ECO:0000256" key="3">
    <source>
        <dbReference type="ARBA" id="ARBA00023170"/>
    </source>
</evidence>
<dbReference type="InterPro" id="IPR035500">
    <property type="entry name" value="NHR-like_dom_sf"/>
</dbReference>
<evidence type="ECO:0000259" key="4">
    <source>
        <dbReference type="PROSITE" id="PS51843"/>
    </source>
</evidence>
<organism evidence="6 7">
    <name type="scientific">Heligmosomoides polygyrus</name>
    <name type="common">Parasitic roundworm</name>
    <dbReference type="NCBI Taxonomy" id="6339"/>
    <lineage>
        <taxon>Eukaryota</taxon>
        <taxon>Metazoa</taxon>
        <taxon>Ecdysozoa</taxon>
        <taxon>Nematoda</taxon>
        <taxon>Chromadorea</taxon>
        <taxon>Rhabditida</taxon>
        <taxon>Rhabditina</taxon>
        <taxon>Rhabditomorpha</taxon>
        <taxon>Strongyloidea</taxon>
        <taxon>Heligmosomidae</taxon>
        <taxon>Heligmosomoides</taxon>
    </lineage>
</organism>
<dbReference type="AlphaFoldDB" id="A0A183FIL1"/>
<keyword evidence="6" id="KW-1185">Reference proteome</keyword>
<reference evidence="5 6" key="1">
    <citation type="submission" date="2018-11" db="EMBL/GenBank/DDBJ databases">
        <authorList>
            <consortium name="Pathogen Informatics"/>
        </authorList>
    </citation>
    <scope>NUCLEOTIDE SEQUENCE [LARGE SCALE GENOMIC DNA]</scope>
</reference>
<dbReference type="InterPro" id="IPR051152">
    <property type="entry name" value="C.elegans_Orphan_NR"/>
</dbReference>
<sequence length="230" mass="27422">MGHPGTRRISHRCNTCLRRRRHRPIVDWLPKVILWLCDMMSFWENQLYNTAEWMMHCKQFAQLPLEEKVVIFKNSWMIWQRFERLTVSIELFGWRAVTDKVRICHHLFRIENVSKVMFRPFTGRITEEVTKSCLEISLDPVEVAYVLCTLMCSGRRVGAETQTVAEAFREKLSDDLHDYYTFTTKTPNYAGRLIRIMSIVHTIERSKVMELARIFDIFKVELSEKGMFDY</sequence>
<reference evidence="7" key="2">
    <citation type="submission" date="2019-09" db="UniProtKB">
        <authorList>
            <consortium name="WormBaseParasite"/>
        </authorList>
    </citation>
    <scope>IDENTIFICATION</scope>
</reference>
<dbReference type="Proteomes" id="UP000050761">
    <property type="component" value="Unassembled WGS sequence"/>
</dbReference>
<protein>
    <submittedName>
        <fullName evidence="7">NR LBD domain-containing protein</fullName>
    </submittedName>
</protein>
<keyword evidence="3" id="KW-0675">Receptor</keyword>
<feature type="domain" description="NR LBD" evidence="4">
    <location>
        <begin position="10"/>
        <end position="230"/>
    </location>
</feature>
<dbReference type="PANTHER" id="PTHR45680">
    <property type="entry name" value="NUCLEAR HORMONE RECEPTOR FAMILY"/>
    <property type="match status" value="1"/>
</dbReference>
<dbReference type="PROSITE" id="PS51843">
    <property type="entry name" value="NR_LBD"/>
    <property type="match status" value="1"/>
</dbReference>
<accession>A0A3P7X6G4</accession>
<dbReference type="SUPFAM" id="SSF48508">
    <property type="entry name" value="Nuclear receptor ligand-binding domain"/>
    <property type="match status" value="1"/>
</dbReference>
<dbReference type="EMBL" id="UZAH01025732">
    <property type="protein sequence ID" value="VDO69500.1"/>
    <property type="molecule type" value="Genomic_DNA"/>
</dbReference>
<name>A0A183FIL1_HELPZ</name>
<keyword evidence="2" id="KW-0804">Transcription</keyword>
<accession>A0A183FIL1</accession>
<evidence type="ECO:0000313" key="5">
    <source>
        <dbReference type="EMBL" id="VDO69500.1"/>
    </source>
</evidence>
<dbReference type="OrthoDB" id="10018779at2759"/>
<dbReference type="WBParaSite" id="HPBE_0000674001-mRNA-1">
    <property type="protein sequence ID" value="HPBE_0000674001-mRNA-1"/>
    <property type="gene ID" value="HPBE_0000674001"/>
</dbReference>
<evidence type="ECO:0000313" key="6">
    <source>
        <dbReference type="Proteomes" id="UP000050761"/>
    </source>
</evidence>
<dbReference type="Pfam" id="PF00104">
    <property type="entry name" value="Hormone_recep"/>
    <property type="match status" value="1"/>
</dbReference>
<proteinExistence type="predicted"/>
<keyword evidence="1" id="KW-0805">Transcription regulation</keyword>
<evidence type="ECO:0000313" key="7">
    <source>
        <dbReference type="WBParaSite" id="HPBE_0000674001-mRNA-1"/>
    </source>
</evidence>
<dbReference type="PANTHER" id="PTHR45680:SF29">
    <property type="entry name" value="NUCLEAR HORMONE RECEPTOR FAMILY"/>
    <property type="match status" value="1"/>
</dbReference>
<gene>
    <name evidence="5" type="ORF">HPBE_LOCUS6741</name>
</gene>
<evidence type="ECO:0000256" key="1">
    <source>
        <dbReference type="ARBA" id="ARBA00023015"/>
    </source>
</evidence>
<dbReference type="Gene3D" id="1.10.565.10">
    <property type="entry name" value="Retinoid X Receptor"/>
    <property type="match status" value="1"/>
</dbReference>
<dbReference type="InterPro" id="IPR000536">
    <property type="entry name" value="Nucl_hrmn_rcpt_lig-bd"/>
</dbReference>